<accession>A0A3P3XMC9</accession>
<sequence>MIIIGMVGVLGLTLALSLYITRFIGQYSVLINDSGKVRGGIQRTVKLALMGEDYASVSDEIDGYLRFFQKSDEF</sequence>
<dbReference type="AlphaFoldDB" id="A0A3P3XMC9"/>
<dbReference type="EMBL" id="FWDO01000003">
    <property type="protein sequence ID" value="SLM17418.1"/>
    <property type="molecule type" value="Genomic_DNA"/>
</dbReference>
<evidence type="ECO:0000313" key="1">
    <source>
        <dbReference type="EMBL" id="SLM17418.1"/>
    </source>
</evidence>
<name>A0A3P3XMC9_9SPIR</name>
<organism evidence="1">
    <name type="scientific">uncultured spirochete</name>
    <dbReference type="NCBI Taxonomy" id="156406"/>
    <lineage>
        <taxon>Bacteria</taxon>
        <taxon>Pseudomonadati</taxon>
        <taxon>Spirochaetota</taxon>
        <taxon>Spirochaetia</taxon>
        <taxon>Spirochaetales</taxon>
        <taxon>environmental samples</taxon>
    </lineage>
</organism>
<reference evidence="1" key="1">
    <citation type="submission" date="2017-02" db="EMBL/GenBank/DDBJ databases">
        <authorList>
            <person name="Regsiter A."/>
            <person name="William W."/>
        </authorList>
    </citation>
    <scope>NUCLEOTIDE SEQUENCE</scope>
    <source>
        <strain evidence="1">BdmA 4</strain>
    </source>
</reference>
<gene>
    <name evidence="1" type="ORF">SPIRO4BDMA_30055</name>
</gene>
<protein>
    <submittedName>
        <fullName evidence="1">Uncharacterized protein</fullName>
    </submittedName>
</protein>
<proteinExistence type="predicted"/>